<dbReference type="InterPro" id="IPR014507">
    <property type="entry name" value="Baseplate_assembly_J_pred"/>
</dbReference>
<dbReference type="KEGG" id="sbn:Sbal195_2900"/>
<evidence type="ECO:0000313" key="2">
    <source>
        <dbReference type="EMBL" id="ABX50066.1"/>
    </source>
</evidence>
<dbReference type="RefSeq" id="WP_012197324.1">
    <property type="nucleotide sequence ID" value="NC_009997.1"/>
</dbReference>
<dbReference type="HOGENOM" id="CLU_046415_0_0_6"/>
<dbReference type="Pfam" id="PF26079">
    <property type="entry name" value="Baseplate_J_C"/>
    <property type="match status" value="1"/>
</dbReference>
<dbReference type="PANTHER" id="PTHR35862">
    <property type="entry name" value="FELS-2 PROPHAGE PROTEIN"/>
    <property type="match status" value="1"/>
</dbReference>
<feature type="domain" description="Baseplate J-like C-terminal" evidence="1">
    <location>
        <begin position="222"/>
        <end position="303"/>
    </location>
</feature>
<protein>
    <submittedName>
        <fullName evidence="2">Baseplate J family protein</fullName>
    </submittedName>
</protein>
<name>A9KUP8_SHEB9</name>
<organism evidence="2 3">
    <name type="scientific">Shewanella baltica (strain OS195)</name>
    <dbReference type="NCBI Taxonomy" id="399599"/>
    <lineage>
        <taxon>Bacteria</taxon>
        <taxon>Pseudomonadati</taxon>
        <taxon>Pseudomonadota</taxon>
        <taxon>Gammaproteobacteria</taxon>
        <taxon>Alteromonadales</taxon>
        <taxon>Shewanellaceae</taxon>
        <taxon>Shewanella</taxon>
    </lineage>
</organism>
<proteinExistence type="predicted"/>
<evidence type="ECO:0000259" key="1">
    <source>
        <dbReference type="Pfam" id="PF26079"/>
    </source>
</evidence>
<dbReference type="AlphaFoldDB" id="A9KUP8"/>
<accession>A9KUP8</accession>
<dbReference type="EMBL" id="CP000891">
    <property type="protein sequence ID" value="ABX50066.1"/>
    <property type="molecule type" value="Genomic_DNA"/>
</dbReference>
<gene>
    <name evidence="2" type="ordered locus">Sbal195_2900</name>
</gene>
<dbReference type="Proteomes" id="UP000000770">
    <property type="component" value="Chromosome"/>
</dbReference>
<evidence type="ECO:0000313" key="3">
    <source>
        <dbReference type="Proteomes" id="UP000000770"/>
    </source>
</evidence>
<dbReference type="PIRSF" id="PIRSF020481">
    <property type="entry name" value="BAP"/>
    <property type="match status" value="1"/>
</dbReference>
<dbReference type="PANTHER" id="PTHR35862:SF1">
    <property type="entry name" value="FELS-2 PROPHAGE PROTEIN"/>
    <property type="match status" value="1"/>
</dbReference>
<reference evidence="2 3" key="1">
    <citation type="submission" date="2007-11" db="EMBL/GenBank/DDBJ databases">
        <title>Complete sequence of chromosome of Shewanella baltica OS195.</title>
        <authorList>
            <consortium name="US DOE Joint Genome Institute"/>
            <person name="Copeland A."/>
            <person name="Lucas S."/>
            <person name="Lapidus A."/>
            <person name="Barry K."/>
            <person name="Glavina del Rio T."/>
            <person name="Dalin E."/>
            <person name="Tice H."/>
            <person name="Pitluck S."/>
            <person name="Chain P."/>
            <person name="Malfatti S."/>
            <person name="Shin M."/>
            <person name="Vergez L."/>
            <person name="Schmutz J."/>
            <person name="Larimer F."/>
            <person name="Land M."/>
            <person name="Hauser L."/>
            <person name="Kyrpides N."/>
            <person name="Kim E."/>
            <person name="Brettar I."/>
            <person name="Rodrigues J."/>
            <person name="Konstantinidis K."/>
            <person name="Klappenbach J."/>
            <person name="Hofle M."/>
            <person name="Tiedje J."/>
            <person name="Richardson P."/>
        </authorList>
    </citation>
    <scope>NUCLEOTIDE SEQUENCE [LARGE SCALE GENOMIC DNA]</scope>
    <source>
        <strain evidence="2 3">OS195</strain>
    </source>
</reference>
<dbReference type="InterPro" id="IPR058530">
    <property type="entry name" value="Baseplate_J-like_C"/>
</dbReference>
<dbReference type="InterPro" id="IPR052726">
    <property type="entry name" value="Phage_Baseplate_Hub"/>
</dbReference>
<sequence length="309" mass="32834">MAELIDLSKVPVPDIIQPLSFEQRFAALKQLLIDIDESYQAVVALESDPITKLLQVFAYREMHLVAQINDATRGNILASSTGNNLIALGSRYDLAPLVIQASDDSSVPPIPEILEDEQSFKRRVQMAFDGLNTAGSIDGYIFFALGADGRVADAKAVSPDPCEMVVTVLSIDGNGSASDELLSKVRVVFGLSADGLSQSSTPSKVRPQGDRVTIQGSGIVNYSVQAVLQLLPGPDAQVVLAAANQALALYQKEQRRLGADITRSGIFKSLHQSGVNNVNLISPSADVTVLDHQAAYCTSVNISIGGVGE</sequence>